<keyword evidence="4" id="KW-1185">Reference proteome</keyword>
<reference evidence="3 4" key="1">
    <citation type="submission" date="2021-11" db="EMBL/GenBank/DDBJ databases">
        <authorList>
            <person name="Islam A."/>
            <person name="Islam S."/>
            <person name="Flora M.S."/>
            <person name="Rahman M."/>
            <person name="Ziaur R.M."/>
            <person name="Epstein J.H."/>
            <person name="Hassan M."/>
            <person name="Klassen M."/>
            <person name="Woodard K."/>
            <person name="Webb A."/>
            <person name="Webby R.J."/>
            <person name="El Zowalaty M.E."/>
        </authorList>
    </citation>
    <scope>NUCLEOTIDE SEQUENCE [LARGE SCALE GENOMIC DNA]</scope>
    <source>
        <strain evidence="3">Pbs1</strain>
    </source>
</reference>
<organism evidence="3 4">
    <name type="scientific">Peronospora belbahrii</name>
    <dbReference type="NCBI Taxonomy" id="622444"/>
    <lineage>
        <taxon>Eukaryota</taxon>
        <taxon>Sar</taxon>
        <taxon>Stramenopiles</taxon>
        <taxon>Oomycota</taxon>
        <taxon>Peronosporomycetes</taxon>
        <taxon>Peronosporales</taxon>
        <taxon>Peronosporaceae</taxon>
        <taxon>Peronospora</taxon>
    </lineage>
</organism>
<dbReference type="PANTHER" id="PTHR21496:SF0">
    <property type="entry name" value="RIESKE DOMAIN-CONTAINING PROTEIN"/>
    <property type="match status" value="1"/>
</dbReference>
<comment type="caution">
    <text evidence="3">The sequence shown here is derived from an EMBL/GenBank/DDBJ whole genome shotgun (WGS) entry which is preliminary data.</text>
</comment>
<gene>
    <name evidence="3" type="ORF">PBS001_LOCUS5227</name>
</gene>
<feature type="domain" description="Soluble Rieske-type ferredoxin" evidence="2">
    <location>
        <begin position="36"/>
        <end position="118"/>
    </location>
</feature>
<accession>A0ABN8D0N6</accession>
<dbReference type="Pfam" id="PF22543">
    <property type="entry name" value="Rieske_4"/>
    <property type="match status" value="1"/>
</dbReference>
<evidence type="ECO:0000313" key="3">
    <source>
        <dbReference type="EMBL" id="CAH0518667.1"/>
    </source>
</evidence>
<dbReference type="InterPro" id="IPR054716">
    <property type="entry name" value="Sol_Rieske_ferrdox_dom"/>
</dbReference>
<evidence type="ECO:0000313" key="4">
    <source>
        <dbReference type="Proteomes" id="UP001158986"/>
    </source>
</evidence>
<dbReference type="EMBL" id="CAKLCB010000265">
    <property type="protein sequence ID" value="CAH0518667.1"/>
    <property type="molecule type" value="Genomic_DNA"/>
</dbReference>
<dbReference type="InterPro" id="IPR036922">
    <property type="entry name" value="Rieske_2Fe-2S_sf"/>
</dbReference>
<dbReference type="SUPFAM" id="SSF50022">
    <property type="entry name" value="ISP domain"/>
    <property type="match status" value="1"/>
</dbReference>
<sequence length="155" mass="17343">MSNDPLVYEFVCKLEKFFAWIKPAIVCLELGRRDDHGGPLFNGDIEEIDSKMIVKCPWHAYHIVVETGEGIYKGVNMTMTSSGKLQPSSPKLKSKGVKQRTHLVELRNGGQDIYIADSSAIPGASIIESDMYAFRTINIPETAKKGEVQIHSRFE</sequence>
<evidence type="ECO:0000259" key="2">
    <source>
        <dbReference type="Pfam" id="PF22543"/>
    </source>
</evidence>
<dbReference type="PANTHER" id="PTHR21496">
    <property type="entry name" value="FERREDOXIN-RELATED"/>
    <property type="match status" value="1"/>
</dbReference>
<evidence type="ECO:0000256" key="1">
    <source>
        <dbReference type="ARBA" id="ARBA00034078"/>
    </source>
</evidence>
<dbReference type="Gene3D" id="2.102.10.10">
    <property type="entry name" value="Rieske [2Fe-2S] iron-sulphur domain"/>
    <property type="match status" value="1"/>
</dbReference>
<dbReference type="Proteomes" id="UP001158986">
    <property type="component" value="Unassembled WGS sequence"/>
</dbReference>
<comment type="cofactor">
    <cofactor evidence="1">
        <name>[2Fe-2S] cluster</name>
        <dbReference type="ChEBI" id="CHEBI:190135"/>
    </cofactor>
</comment>
<name>A0ABN8D0N6_9STRA</name>
<proteinExistence type="predicted"/>
<protein>
    <recommendedName>
        <fullName evidence="2">Soluble Rieske-type ferredoxin domain-containing protein</fullName>
    </recommendedName>
</protein>